<evidence type="ECO:0000313" key="2">
    <source>
        <dbReference type="Proteomes" id="UP000184048"/>
    </source>
</evidence>
<reference evidence="1 2" key="1">
    <citation type="submission" date="2016-11" db="EMBL/GenBank/DDBJ databases">
        <authorList>
            <person name="Jaros S."/>
            <person name="Januszkiewicz K."/>
            <person name="Wedrychowicz H."/>
        </authorList>
    </citation>
    <scope>NUCLEOTIDE SEQUENCE [LARGE SCALE GENOMIC DNA]</scope>
    <source>
        <strain evidence="1 2">DSM 18119</strain>
    </source>
</reference>
<dbReference type="Proteomes" id="UP000184048">
    <property type="component" value="Unassembled WGS sequence"/>
</dbReference>
<evidence type="ECO:0000313" key="1">
    <source>
        <dbReference type="EMBL" id="SHG06095.1"/>
    </source>
</evidence>
<name>A0A1M5GQQ1_9BACT</name>
<sequence>MWRDATNANMNFISKIFSKLIPERHLTNSNSGMTFDKMFEELGAFEYDDTGFTIHYEDFIKRLAWSDITQLNVYKVDQFTIDRIDMEIVYGDKAFTISEELPGWYQFVLKTKEIFPTIPKDWDIKIIQPAFVTNYTTIYEKTKLDK</sequence>
<dbReference type="STRING" id="1121884.SAMN02745131_04208"/>
<keyword evidence="2" id="KW-1185">Reference proteome</keyword>
<dbReference type="EMBL" id="FQUU01000042">
    <property type="protein sequence ID" value="SHG06095.1"/>
    <property type="molecule type" value="Genomic_DNA"/>
</dbReference>
<gene>
    <name evidence="1" type="ORF">SAMN02745131_04208</name>
</gene>
<organism evidence="1 2">
    <name type="scientific">Flavisolibacter ginsengisoli DSM 18119</name>
    <dbReference type="NCBI Taxonomy" id="1121884"/>
    <lineage>
        <taxon>Bacteria</taxon>
        <taxon>Pseudomonadati</taxon>
        <taxon>Bacteroidota</taxon>
        <taxon>Chitinophagia</taxon>
        <taxon>Chitinophagales</taxon>
        <taxon>Chitinophagaceae</taxon>
        <taxon>Flavisolibacter</taxon>
    </lineage>
</organism>
<proteinExistence type="predicted"/>
<accession>A0A1M5GQQ1</accession>
<dbReference type="AlphaFoldDB" id="A0A1M5GQQ1"/>
<protein>
    <submittedName>
        <fullName evidence="1">Uncharacterized protein</fullName>
    </submittedName>
</protein>